<protein>
    <recommendedName>
        <fullName evidence="5">Transmembrane protein</fullName>
    </recommendedName>
</protein>
<evidence type="ECO:0000256" key="1">
    <source>
        <dbReference type="SAM" id="MobiDB-lite"/>
    </source>
</evidence>
<evidence type="ECO:0000313" key="4">
    <source>
        <dbReference type="Proteomes" id="UP000187203"/>
    </source>
</evidence>
<evidence type="ECO:0000313" key="3">
    <source>
        <dbReference type="EMBL" id="OMO96169.1"/>
    </source>
</evidence>
<dbReference type="Proteomes" id="UP000187203">
    <property type="component" value="Unassembled WGS sequence"/>
</dbReference>
<keyword evidence="4" id="KW-1185">Reference proteome</keyword>
<keyword evidence="2" id="KW-0732">Signal</keyword>
<gene>
    <name evidence="3" type="ORF">COLO4_15461</name>
</gene>
<evidence type="ECO:0000256" key="2">
    <source>
        <dbReference type="SAM" id="SignalP"/>
    </source>
</evidence>
<reference evidence="4" key="1">
    <citation type="submission" date="2013-09" db="EMBL/GenBank/DDBJ databases">
        <title>Corchorus olitorius genome sequencing.</title>
        <authorList>
            <person name="Alam M."/>
            <person name="Haque M.S."/>
            <person name="Islam M.S."/>
            <person name="Emdad E.M."/>
            <person name="Islam M.M."/>
            <person name="Ahmed B."/>
            <person name="Halim A."/>
            <person name="Hossen Q.M.M."/>
            <person name="Hossain M.Z."/>
            <person name="Ahmed R."/>
            <person name="Khan M.M."/>
            <person name="Islam R."/>
            <person name="Rashid M.M."/>
            <person name="Khan S.A."/>
            <person name="Rahman M.S."/>
            <person name="Alam M."/>
            <person name="Yahiya A.S."/>
            <person name="Khan M.S."/>
            <person name="Azam M.S."/>
            <person name="Haque T."/>
            <person name="Lashkar M.Z.H."/>
            <person name="Akhand A.I."/>
            <person name="Morshed G."/>
            <person name="Roy S."/>
            <person name="Uddin K.S."/>
            <person name="Rabeya T."/>
            <person name="Hossain A.S."/>
            <person name="Chowdhury A."/>
            <person name="Snigdha A.R."/>
            <person name="Mortoza M.S."/>
            <person name="Matin S.A."/>
            <person name="Hoque S.M.E."/>
            <person name="Islam M.K."/>
            <person name="Roy D.K."/>
            <person name="Haider R."/>
            <person name="Moosa M.M."/>
            <person name="Elias S.M."/>
            <person name="Hasan A.M."/>
            <person name="Jahan S."/>
            <person name="Shafiuddin M."/>
            <person name="Mahmood N."/>
            <person name="Shommy N.S."/>
        </authorList>
    </citation>
    <scope>NUCLEOTIDE SEQUENCE [LARGE SCALE GENOMIC DNA]</scope>
    <source>
        <strain evidence="4">cv. O-4</strain>
    </source>
</reference>
<feature type="region of interest" description="Disordered" evidence="1">
    <location>
        <begin position="55"/>
        <end position="91"/>
    </location>
</feature>
<name>A0A1R3JMQ6_9ROSI</name>
<proteinExistence type="predicted"/>
<evidence type="ECO:0008006" key="5">
    <source>
        <dbReference type="Google" id="ProtNLM"/>
    </source>
</evidence>
<dbReference type="EMBL" id="AWUE01015683">
    <property type="protein sequence ID" value="OMO96169.1"/>
    <property type="molecule type" value="Genomic_DNA"/>
</dbReference>
<sequence>MNAASYSLVFILILGMLISHSSANVKETKAVSSSSSDDISSRYFPYKFHVVSARVSGRRPPPPPRGNPVLHQSPFPPPIFPPPPPPSPPCA</sequence>
<feature type="compositionally biased region" description="Pro residues" evidence="1">
    <location>
        <begin position="74"/>
        <end position="91"/>
    </location>
</feature>
<dbReference type="OrthoDB" id="10534646at2759"/>
<organism evidence="3 4">
    <name type="scientific">Corchorus olitorius</name>
    <dbReference type="NCBI Taxonomy" id="93759"/>
    <lineage>
        <taxon>Eukaryota</taxon>
        <taxon>Viridiplantae</taxon>
        <taxon>Streptophyta</taxon>
        <taxon>Embryophyta</taxon>
        <taxon>Tracheophyta</taxon>
        <taxon>Spermatophyta</taxon>
        <taxon>Magnoliopsida</taxon>
        <taxon>eudicotyledons</taxon>
        <taxon>Gunneridae</taxon>
        <taxon>Pentapetalae</taxon>
        <taxon>rosids</taxon>
        <taxon>malvids</taxon>
        <taxon>Malvales</taxon>
        <taxon>Malvaceae</taxon>
        <taxon>Grewioideae</taxon>
        <taxon>Apeibeae</taxon>
        <taxon>Corchorus</taxon>
    </lineage>
</organism>
<feature type="chain" id="PRO_5013159119" description="Transmembrane protein" evidence="2">
    <location>
        <begin position="24"/>
        <end position="91"/>
    </location>
</feature>
<comment type="caution">
    <text evidence="3">The sequence shown here is derived from an EMBL/GenBank/DDBJ whole genome shotgun (WGS) entry which is preliminary data.</text>
</comment>
<accession>A0A1R3JMQ6</accession>
<feature type="signal peptide" evidence="2">
    <location>
        <begin position="1"/>
        <end position="23"/>
    </location>
</feature>
<dbReference type="AlphaFoldDB" id="A0A1R3JMQ6"/>